<gene>
    <name evidence="2" type="ORF">BJ508DRAFT_310070</name>
</gene>
<evidence type="ECO:0000313" key="2">
    <source>
        <dbReference type="EMBL" id="RPA77485.1"/>
    </source>
</evidence>
<feature type="compositionally biased region" description="Pro residues" evidence="1">
    <location>
        <begin position="377"/>
        <end position="392"/>
    </location>
</feature>
<feature type="region of interest" description="Disordered" evidence="1">
    <location>
        <begin position="1"/>
        <end position="65"/>
    </location>
</feature>
<evidence type="ECO:0000313" key="3">
    <source>
        <dbReference type="Proteomes" id="UP000275078"/>
    </source>
</evidence>
<sequence length="433" mass="48500">MAPRKPLSSKLTNRKHVAPPNFAPGKIRKQSTNASNSLPNTRQPNTNIRLVLGGQTKPGPPQSKPFTTHLEDLFAFFDTIRDGSISLDQYEYIFPLSYAEYIQLEEAIEEDYKVVPPAVKREFRPDTSTIEIQIMPYQNHEAPLAKISIHLTNIFLRYRLPPGVPTQCLGANVPLDRRIHRDDDDEPVEIYHNPDLQWVLKTIGLHIPNMVLELGLTQRLQKMETKMERFLTECGGNGTQTGRTLGAIGICLGWDYAKKVQTWETIVVARWVKKRPDGSLGMERRKATILDADGNDTGSTISVPLRLFLVNPAVELGTRPKHDRTDDTYEDLVGDDVFEINGSLLREWLKEMVEPTQITPTKAAANDAMWGLEFKDSPPPSPTPAPQQPQGPSPRRTRSSGCATIRSLPQVKGSLKLDTSDHVYNIADGLLSK</sequence>
<feature type="region of interest" description="Disordered" evidence="1">
    <location>
        <begin position="372"/>
        <end position="407"/>
    </location>
</feature>
<proteinExistence type="predicted"/>
<dbReference type="EMBL" id="ML119725">
    <property type="protein sequence ID" value="RPA77485.1"/>
    <property type="molecule type" value="Genomic_DNA"/>
</dbReference>
<organism evidence="2 3">
    <name type="scientific">Ascobolus immersus RN42</name>
    <dbReference type="NCBI Taxonomy" id="1160509"/>
    <lineage>
        <taxon>Eukaryota</taxon>
        <taxon>Fungi</taxon>
        <taxon>Dikarya</taxon>
        <taxon>Ascomycota</taxon>
        <taxon>Pezizomycotina</taxon>
        <taxon>Pezizomycetes</taxon>
        <taxon>Pezizales</taxon>
        <taxon>Ascobolaceae</taxon>
        <taxon>Ascobolus</taxon>
    </lineage>
</organism>
<reference evidence="2 3" key="1">
    <citation type="journal article" date="2018" name="Nat. Ecol. Evol.">
        <title>Pezizomycetes genomes reveal the molecular basis of ectomycorrhizal truffle lifestyle.</title>
        <authorList>
            <person name="Murat C."/>
            <person name="Payen T."/>
            <person name="Noel B."/>
            <person name="Kuo A."/>
            <person name="Morin E."/>
            <person name="Chen J."/>
            <person name="Kohler A."/>
            <person name="Krizsan K."/>
            <person name="Balestrini R."/>
            <person name="Da Silva C."/>
            <person name="Montanini B."/>
            <person name="Hainaut M."/>
            <person name="Levati E."/>
            <person name="Barry K.W."/>
            <person name="Belfiori B."/>
            <person name="Cichocki N."/>
            <person name="Clum A."/>
            <person name="Dockter R.B."/>
            <person name="Fauchery L."/>
            <person name="Guy J."/>
            <person name="Iotti M."/>
            <person name="Le Tacon F."/>
            <person name="Lindquist E.A."/>
            <person name="Lipzen A."/>
            <person name="Malagnac F."/>
            <person name="Mello A."/>
            <person name="Molinier V."/>
            <person name="Miyauchi S."/>
            <person name="Poulain J."/>
            <person name="Riccioni C."/>
            <person name="Rubini A."/>
            <person name="Sitrit Y."/>
            <person name="Splivallo R."/>
            <person name="Traeger S."/>
            <person name="Wang M."/>
            <person name="Zifcakova L."/>
            <person name="Wipf D."/>
            <person name="Zambonelli A."/>
            <person name="Paolocci F."/>
            <person name="Nowrousian M."/>
            <person name="Ottonello S."/>
            <person name="Baldrian P."/>
            <person name="Spatafora J.W."/>
            <person name="Henrissat B."/>
            <person name="Nagy L.G."/>
            <person name="Aury J.M."/>
            <person name="Wincker P."/>
            <person name="Grigoriev I.V."/>
            <person name="Bonfante P."/>
            <person name="Martin F.M."/>
        </authorList>
    </citation>
    <scope>NUCLEOTIDE SEQUENCE [LARGE SCALE GENOMIC DNA]</scope>
    <source>
        <strain evidence="2 3">RN42</strain>
    </source>
</reference>
<accession>A0A3N4HUL7</accession>
<dbReference type="Proteomes" id="UP000275078">
    <property type="component" value="Unassembled WGS sequence"/>
</dbReference>
<protein>
    <submittedName>
        <fullName evidence="2">Uncharacterized protein</fullName>
    </submittedName>
</protein>
<feature type="compositionally biased region" description="Polar residues" evidence="1">
    <location>
        <begin position="30"/>
        <end position="48"/>
    </location>
</feature>
<dbReference type="AlphaFoldDB" id="A0A3N4HUL7"/>
<keyword evidence="3" id="KW-1185">Reference proteome</keyword>
<name>A0A3N4HUL7_ASCIM</name>
<evidence type="ECO:0000256" key="1">
    <source>
        <dbReference type="SAM" id="MobiDB-lite"/>
    </source>
</evidence>